<accession>A0A2N1IN11</accession>
<gene>
    <name evidence="1" type="ORF">CXB65_21560</name>
</gene>
<name>A0A2N1IN11_9PSED</name>
<dbReference type="EMBL" id="PJCG01000052">
    <property type="protein sequence ID" value="PKI19645.1"/>
    <property type="molecule type" value="Genomic_DNA"/>
</dbReference>
<protein>
    <submittedName>
        <fullName evidence="1">Uncharacterized protein</fullName>
    </submittedName>
</protein>
<comment type="caution">
    <text evidence="1">The sequence shown here is derived from an EMBL/GenBank/DDBJ whole genome shotgun (WGS) entry which is preliminary data.</text>
</comment>
<dbReference type="AlphaFoldDB" id="A0A2N1IN11"/>
<evidence type="ECO:0000313" key="1">
    <source>
        <dbReference type="EMBL" id="PKI19645.1"/>
    </source>
</evidence>
<reference evidence="1 2" key="1">
    <citation type="submission" date="2017-12" db="EMBL/GenBank/DDBJ databases">
        <title>Isolation and characterization of an aerobic denitrifying Pseudomonas monteilii CY06 from aquaculture ponds.</title>
        <authorList>
            <person name="Ma Q."/>
            <person name="Cai Y."/>
            <person name="He Z."/>
        </authorList>
    </citation>
    <scope>NUCLEOTIDE SEQUENCE [LARGE SCALE GENOMIC DNA]</scope>
    <source>
        <strain evidence="1 2">CY06</strain>
    </source>
</reference>
<dbReference type="Proteomes" id="UP000233399">
    <property type="component" value="Unassembled WGS sequence"/>
</dbReference>
<sequence length="109" mass="12007">MLFAPTLADKAILPTAWGGSYFFNRIDPKRSSGRNHLGSLQASDFEYVRLNHLLWHDAPPCNLHKFVSDEAGFERGVLTCIATHAYLDVESLGGAKAAKQLLSSFPDSE</sequence>
<proteinExistence type="predicted"/>
<evidence type="ECO:0000313" key="2">
    <source>
        <dbReference type="Proteomes" id="UP000233399"/>
    </source>
</evidence>
<organism evidence="1 2">
    <name type="scientific">Pseudomonas monteilii</name>
    <dbReference type="NCBI Taxonomy" id="76759"/>
    <lineage>
        <taxon>Bacteria</taxon>
        <taxon>Pseudomonadati</taxon>
        <taxon>Pseudomonadota</taxon>
        <taxon>Gammaproteobacteria</taxon>
        <taxon>Pseudomonadales</taxon>
        <taxon>Pseudomonadaceae</taxon>
        <taxon>Pseudomonas</taxon>
    </lineage>
</organism>